<evidence type="ECO:0000313" key="1">
    <source>
        <dbReference type="EMBL" id="KAB1066055.1"/>
    </source>
</evidence>
<name>A0A6N6MEC0_9FLAO</name>
<evidence type="ECO:0000313" key="2">
    <source>
        <dbReference type="Proteomes" id="UP000435357"/>
    </source>
</evidence>
<comment type="caution">
    <text evidence="1">The sequence shown here is derived from an EMBL/GenBank/DDBJ whole genome shotgun (WGS) entry which is preliminary data.</text>
</comment>
<organism evidence="1 2">
    <name type="scientific">Salibacter halophilus</name>
    <dbReference type="NCBI Taxonomy" id="1803916"/>
    <lineage>
        <taxon>Bacteria</taxon>
        <taxon>Pseudomonadati</taxon>
        <taxon>Bacteroidota</taxon>
        <taxon>Flavobacteriia</taxon>
        <taxon>Flavobacteriales</taxon>
        <taxon>Salibacteraceae</taxon>
        <taxon>Salibacter</taxon>
    </lineage>
</organism>
<proteinExistence type="predicted"/>
<reference evidence="1 2" key="1">
    <citation type="submission" date="2019-09" db="EMBL/GenBank/DDBJ databases">
        <title>Genomes of Cryomorphaceae.</title>
        <authorList>
            <person name="Bowman J.P."/>
        </authorList>
    </citation>
    <scope>NUCLEOTIDE SEQUENCE [LARGE SCALE GENOMIC DNA]</scope>
    <source>
        <strain evidence="1 2">KCTC 52047</strain>
    </source>
</reference>
<accession>A0A6N6MEC0</accession>
<keyword evidence="2" id="KW-1185">Reference proteome</keyword>
<dbReference type="AlphaFoldDB" id="A0A6N6MEC0"/>
<dbReference type="PROSITE" id="PS51257">
    <property type="entry name" value="PROKAR_LIPOPROTEIN"/>
    <property type="match status" value="1"/>
</dbReference>
<protein>
    <submittedName>
        <fullName evidence="1">Uncharacterized protein</fullName>
    </submittedName>
</protein>
<sequence length="123" mass="14336">MKKLLTFFVLSVFVLAGCEDDDEDTQPQSKTNYGNLYLVMDAPATAVVYDEITGDTIDFGFMRRNHQRRLKKTSGDSLHYRVEADTSFTFILEFNTFVWESRYVNDTTYTYKNELKVSNPPQY</sequence>
<dbReference type="RefSeq" id="WP_151166043.1">
    <property type="nucleotide sequence ID" value="NZ_WACR01000001.1"/>
</dbReference>
<dbReference type="Proteomes" id="UP000435357">
    <property type="component" value="Unassembled WGS sequence"/>
</dbReference>
<dbReference type="EMBL" id="WACR01000001">
    <property type="protein sequence ID" value="KAB1066055.1"/>
    <property type="molecule type" value="Genomic_DNA"/>
</dbReference>
<gene>
    <name evidence="1" type="ORF">F3059_00885</name>
</gene>